<accession>A0A2D1VHI6</accession>
<evidence type="ECO:0000313" key="2">
    <source>
        <dbReference type="EMBL" id="ATP73895.1"/>
    </source>
</evidence>
<proteinExistence type="predicted"/>
<sequence>SLENGESLHENDFSNPGGTVAGNSAAEISKVLLETSFPDGNLPEEMQLANNAIRSLNAFSTVAHISGIGLRV</sequence>
<organism evidence="2">
    <name type="scientific">Pinus sylvestris</name>
    <name type="common">Scotch pine</name>
    <dbReference type="NCBI Taxonomy" id="3349"/>
    <lineage>
        <taxon>Eukaryota</taxon>
        <taxon>Viridiplantae</taxon>
        <taxon>Streptophyta</taxon>
        <taxon>Embryophyta</taxon>
        <taxon>Tracheophyta</taxon>
        <taxon>Spermatophyta</taxon>
        <taxon>Pinopsida</taxon>
        <taxon>Pinidae</taxon>
        <taxon>Conifers I</taxon>
        <taxon>Pinales</taxon>
        <taxon>Pinaceae</taxon>
        <taxon>Pinus</taxon>
        <taxon>Pinus subgen. Pinus</taxon>
    </lineage>
</organism>
<name>A0A2D1VHI6_PINSY</name>
<dbReference type="AlphaFoldDB" id="A0A2D1VHI6"/>
<feature type="non-terminal residue" evidence="2">
    <location>
        <position position="1"/>
    </location>
</feature>
<protein>
    <submittedName>
        <fullName evidence="2">Uncharacterized protein</fullName>
    </submittedName>
</protein>
<gene>
    <name evidence="2" type="ORF">CL1455Contig1_07</name>
</gene>
<feature type="region of interest" description="Disordered" evidence="1">
    <location>
        <begin position="1"/>
        <end position="21"/>
    </location>
</feature>
<evidence type="ECO:0000256" key="1">
    <source>
        <dbReference type="SAM" id="MobiDB-lite"/>
    </source>
</evidence>
<dbReference type="EMBL" id="MF397029">
    <property type="protein sequence ID" value="ATP73895.1"/>
    <property type="molecule type" value="Genomic_DNA"/>
</dbReference>
<reference evidence="2" key="1">
    <citation type="journal article" date="2017" name="Mol. Ecol.">
        <title>High rate of adaptive evolution in two widespread European pines.</title>
        <authorList>
            <person name="Grivet D."/>
            <person name="Avia K."/>
            <person name="Vaattovaara A."/>
            <person name="Eckert A.J."/>
            <person name="Neale D.B."/>
            <person name="Savolainen O."/>
            <person name="Gonzalez-Martinez S.C."/>
        </authorList>
    </citation>
    <scope>NUCLEOTIDE SEQUENCE</scope>
    <source>
        <strain evidence="2">Scot_5</strain>
    </source>
</reference>
<feature type="compositionally biased region" description="Basic and acidic residues" evidence="1">
    <location>
        <begin position="1"/>
        <end position="12"/>
    </location>
</feature>
<feature type="non-terminal residue" evidence="2">
    <location>
        <position position="72"/>
    </location>
</feature>